<keyword evidence="1" id="KW-0812">Transmembrane</keyword>
<feature type="transmembrane region" description="Helical" evidence="1">
    <location>
        <begin position="269"/>
        <end position="289"/>
    </location>
</feature>
<feature type="transmembrane region" description="Helical" evidence="1">
    <location>
        <begin position="236"/>
        <end position="257"/>
    </location>
</feature>
<organism evidence="2 3">
    <name type="scientific">Sphaerotilus microaerophilus</name>
    <dbReference type="NCBI Taxonomy" id="2914710"/>
    <lineage>
        <taxon>Bacteria</taxon>
        <taxon>Pseudomonadati</taxon>
        <taxon>Pseudomonadota</taxon>
        <taxon>Betaproteobacteria</taxon>
        <taxon>Burkholderiales</taxon>
        <taxon>Sphaerotilaceae</taxon>
        <taxon>Sphaerotilus</taxon>
    </lineage>
</organism>
<gene>
    <name evidence="2" type="ORF">CATMQ487_36260</name>
</gene>
<evidence type="ECO:0000256" key="1">
    <source>
        <dbReference type="SAM" id="Phobius"/>
    </source>
</evidence>
<reference evidence="2" key="1">
    <citation type="submission" date="2022-04" db="EMBL/GenBank/DDBJ databases">
        <title>Whole genome sequence of Sphaerotilus sp. FB-5.</title>
        <authorList>
            <person name="Takeda M."/>
            <person name="Narihara S."/>
            <person name="Akimoto M."/>
            <person name="Akimoto R."/>
            <person name="Nishiyashiki S."/>
            <person name="Murakami T."/>
        </authorList>
    </citation>
    <scope>NUCLEOTIDE SEQUENCE</scope>
    <source>
        <strain evidence="2">FB-5</strain>
    </source>
</reference>
<feature type="transmembrane region" description="Helical" evidence="1">
    <location>
        <begin position="201"/>
        <end position="224"/>
    </location>
</feature>
<dbReference type="RefSeq" id="WP_251969909.1">
    <property type="nucleotide sequence ID" value="NZ_AP025730.1"/>
</dbReference>
<evidence type="ECO:0000313" key="3">
    <source>
        <dbReference type="Proteomes" id="UP001057498"/>
    </source>
</evidence>
<name>A0ABN6PU65_9BURK</name>
<feature type="transmembrane region" description="Helical" evidence="1">
    <location>
        <begin position="104"/>
        <end position="122"/>
    </location>
</feature>
<protein>
    <recommendedName>
        <fullName evidence="4">4-amino-4-deoxy-L-arabinose transferase-like glycosyltransferase</fullName>
    </recommendedName>
</protein>
<evidence type="ECO:0008006" key="4">
    <source>
        <dbReference type="Google" id="ProtNLM"/>
    </source>
</evidence>
<proteinExistence type="predicted"/>
<keyword evidence="3" id="KW-1185">Reference proteome</keyword>
<accession>A0ABN6PU65</accession>
<feature type="transmembrane region" description="Helical" evidence="1">
    <location>
        <begin position="350"/>
        <end position="373"/>
    </location>
</feature>
<feature type="transmembrane region" description="Helical" evidence="1">
    <location>
        <begin position="75"/>
        <end position="92"/>
    </location>
</feature>
<dbReference type="Proteomes" id="UP001057498">
    <property type="component" value="Chromosome"/>
</dbReference>
<dbReference type="EMBL" id="AP025730">
    <property type="protein sequence ID" value="BDI06656.1"/>
    <property type="molecule type" value="Genomic_DNA"/>
</dbReference>
<evidence type="ECO:0000313" key="2">
    <source>
        <dbReference type="EMBL" id="BDI06656.1"/>
    </source>
</evidence>
<feature type="transmembrane region" description="Helical" evidence="1">
    <location>
        <begin position="324"/>
        <end position="343"/>
    </location>
</feature>
<keyword evidence="1" id="KW-1133">Transmembrane helix</keyword>
<feature type="transmembrane region" description="Helical" evidence="1">
    <location>
        <begin position="301"/>
        <end position="318"/>
    </location>
</feature>
<sequence>MNLPNPALVSQQAVKQLPRLALLLLCAAYVLPGVFGRDPWKNADLSAVGYMLSLARGHADWLAPSLGGLPAEGGLLPYWIGTASILLFDGWIEPVLAARLPFALLLTAALALTWYASFHLARTDKAQPLAFAFGGEAQPVDYARAIADASVLALIGSLGLLQLGHETTPELVQLAATTLVLYGLAASPFRRWRSRVAVLTALPVLAISAAPTTAVLFGAVATLVCLRSTYENARRFAPWVAAAALLAALTACAVNAWTWRISGEVPTLALPRLLAWFTWPVWPLAAWTLWQWRRQLGHRHLSVPLCLAGVAAGCSMAMGGNDRALMLALPSLAVLGAFALPTLKRSVSAAIDWFSVFFFTAAGLTFWVMYIAVHTGHPAKPAANVAKLLPGFEPRFSLPALLLALAGTLAWAWLVRWRTGHHRQALWKSLILPAGGVAWGWLLTMTLWLPMLDYARSYRPTVQQLARVLPADACVVTVNLSRPQLAALTVHSRWRTTSDRDDRRCAWMLVHQPGPQGQPSGADRPSPDGQWQFVRRIHRPTDRQEGLFIYRRR</sequence>
<feature type="transmembrane region" description="Helical" evidence="1">
    <location>
        <begin position="396"/>
        <end position="414"/>
    </location>
</feature>
<keyword evidence="1" id="KW-0472">Membrane</keyword>
<feature type="transmembrane region" description="Helical" evidence="1">
    <location>
        <begin position="426"/>
        <end position="449"/>
    </location>
</feature>